<dbReference type="EMBL" id="JABBWE010000048">
    <property type="protein sequence ID" value="KAG1790725.1"/>
    <property type="molecule type" value="Genomic_DNA"/>
</dbReference>
<evidence type="ECO:0000313" key="2">
    <source>
        <dbReference type="EMBL" id="KAG1790725.1"/>
    </source>
</evidence>
<evidence type="ECO:0000259" key="1">
    <source>
        <dbReference type="Pfam" id="PF20151"/>
    </source>
</evidence>
<dbReference type="GeneID" id="64605081"/>
<protein>
    <recommendedName>
        <fullName evidence="1">DUF6533 domain-containing protein</fullName>
    </recommendedName>
</protein>
<dbReference type="OrthoDB" id="3038503at2759"/>
<accession>A0A9P7AL66</accession>
<name>A0A9P7AL66_9AGAM</name>
<proteinExistence type="predicted"/>
<feature type="domain" description="DUF6533" evidence="1">
    <location>
        <begin position="15"/>
        <end position="55"/>
    </location>
</feature>
<dbReference type="RefSeq" id="XP_041157679.1">
    <property type="nucleotide sequence ID" value="XM_041311317.1"/>
</dbReference>
<gene>
    <name evidence="2" type="ORF">HD556DRAFT_691018</name>
</gene>
<keyword evidence="3" id="KW-1185">Reference proteome</keyword>
<sequence length="98" mass="11212">MNICQSVNIGKQSRAAALGLLIYEHIITIEDEIDLIWLKKKSWVTCLYHFNRWLPAVWLTFDMIQQNPYNAISSKTYVRVTKTPIRLTSSSGLVASPT</sequence>
<organism evidence="2 3">
    <name type="scientific">Suillus plorans</name>
    <dbReference type="NCBI Taxonomy" id="116603"/>
    <lineage>
        <taxon>Eukaryota</taxon>
        <taxon>Fungi</taxon>
        <taxon>Dikarya</taxon>
        <taxon>Basidiomycota</taxon>
        <taxon>Agaricomycotina</taxon>
        <taxon>Agaricomycetes</taxon>
        <taxon>Agaricomycetidae</taxon>
        <taxon>Boletales</taxon>
        <taxon>Suillineae</taxon>
        <taxon>Suillaceae</taxon>
        <taxon>Suillus</taxon>
    </lineage>
</organism>
<evidence type="ECO:0000313" key="3">
    <source>
        <dbReference type="Proteomes" id="UP000719766"/>
    </source>
</evidence>
<dbReference type="AlphaFoldDB" id="A0A9P7AL66"/>
<dbReference type="Proteomes" id="UP000719766">
    <property type="component" value="Unassembled WGS sequence"/>
</dbReference>
<dbReference type="InterPro" id="IPR045340">
    <property type="entry name" value="DUF6533"/>
</dbReference>
<dbReference type="Pfam" id="PF20151">
    <property type="entry name" value="DUF6533"/>
    <property type="match status" value="1"/>
</dbReference>
<reference evidence="2" key="1">
    <citation type="journal article" date="2020" name="New Phytol.">
        <title>Comparative genomics reveals dynamic genome evolution in host specialist ectomycorrhizal fungi.</title>
        <authorList>
            <person name="Lofgren L.A."/>
            <person name="Nguyen N.H."/>
            <person name="Vilgalys R."/>
            <person name="Ruytinx J."/>
            <person name="Liao H.L."/>
            <person name="Branco S."/>
            <person name="Kuo A."/>
            <person name="LaButti K."/>
            <person name="Lipzen A."/>
            <person name="Andreopoulos W."/>
            <person name="Pangilinan J."/>
            <person name="Riley R."/>
            <person name="Hundley H."/>
            <person name="Na H."/>
            <person name="Barry K."/>
            <person name="Grigoriev I.V."/>
            <person name="Stajich J.E."/>
            <person name="Kennedy P.G."/>
        </authorList>
    </citation>
    <scope>NUCLEOTIDE SEQUENCE</scope>
    <source>
        <strain evidence="2">S12</strain>
    </source>
</reference>
<comment type="caution">
    <text evidence="2">The sequence shown here is derived from an EMBL/GenBank/DDBJ whole genome shotgun (WGS) entry which is preliminary data.</text>
</comment>